<dbReference type="PANTHER" id="PTHR33710">
    <property type="entry name" value="BNAC02G09200D PROTEIN"/>
    <property type="match status" value="1"/>
</dbReference>
<dbReference type="Gramene" id="AET1Gv20796200.1">
    <property type="protein sequence ID" value="AET1Gv20796200.1"/>
    <property type="gene ID" value="AET1Gv20796200"/>
</dbReference>
<reference evidence="1" key="4">
    <citation type="submission" date="2019-03" db="UniProtKB">
        <authorList>
            <consortium name="EnsemblPlants"/>
        </authorList>
    </citation>
    <scope>IDENTIFICATION</scope>
</reference>
<reference evidence="1" key="3">
    <citation type="journal article" date="2017" name="Nature">
        <title>Genome sequence of the progenitor of the wheat D genome Aegilops tauschii.</title>
        <authorList>
            <person name="Luo M.C."/>
            <person name="Gu Y.Q."/>
            <person name="Puiu D."/>
            <person name="Wang H."/>
            <person name="Twardziok S.O."/>
            <person name="Deal K.R."/>
            <person name="Huo N."/>
            <person name="Zhu T."/>
            <person name="Wang L."/>
            <person name="Wang Y."/>
            <person name="McGuire P.E."/>
            <person name="Liu S."/>
            <person name="Long H."/>
            <person name="Ramasamy R.K."/>
            <person name="Rodriguez J.C."/>
            <person name="Van S.L."/>
            <person name="Yuan L."/>
            <person name="Wang Z."/>
            <person name="Xia Z."/>
            <person name="Xiao L."/>
            <person name="Anderson O.D."/>
            <person name="Ouyang S."/>
            <person name="Liang Y."/>
            <person name="Zimin A.V."/>
            <person name="Pertea G."/>
            <person name="Qi P."/>
            <person name="Bennetzen J.L."/>
            <person name="Dai X."/>
            <person name="Dawson M.W."/>
            <person name="Muller H.G."/>
            <person name="Kugler K."/>
            <person name="Rivarola-Duarte L."/>
            <person name="Spannagl M."/>
            <person name="Mayer K.F.X."/>
            <person name="Lu F.H."/>
            <person name="Bevan M.W."/>
            <person name="Leroy P."/>
            <person name="Li P."/>
            <person name="You F.M."/>
            <person name="Sun Q."/>
            <person name="Liu Z."/>
            <person name="Lyons E."/>
            <person name="Wicker T."/>
            <person name="Salzberg S.L."/>
            <person name="Devos K.M."/>
            <person name="Dvorak J."/>
        </authorList>
    </citation>
    <scope>NUCLEOTIDE SEQUENCE [LARGE SCALE GENOMIC DNA]</scope>
    <source>
        <strain evidence="1">cv. AL8/78</strain>
    </source>
</reference>
<proteinExistence type="predicted"/>
<dbReference type="InterPro" id="IPR036691">
    <property type="entry name" value="Endo/exonu/phosph_ase_sf"/>
</dbReference>
<reference evidence="2" key="1">
    <citation type="journal article" date="2014" name="Science">
        <title>Ancient hybridizations among the ancestral genomes of bread wheat.</title>
        <authorList>
            <consortium name="International Wheat Genome Sequencing Consortium,"/>
            <person name="Marcussen T."/>
            <person name="Sandve S.R."/>
            <person name="Heier L."/>
            <person name="Spannagl M."/>
            <person name="Pfeifer M."/>
            <person name="Jakobsen K.S."/>
            <person name="Wulff B.B."/>
            <person name="Steuernagel B."/>
            <person name="Mayer K.F."/>
            <person name="Olsen O.A."/>
        </authorList>
    </citation>
    <scope>NUCLEOTIDE SEQUENCE [LARGE SCALE GENOMIC DNA]</scope>
    <source>
        <strain evidence="2">cv. AL8/78</strain>
    </source>
</reference>
<name>A0A452ZIL0_AEGTS</name>
<evidence type="ECO:0008006" key="3">
    <source>
        <dbReference type="Google" id="ProtNLM"/>
    </source>
</evidence>
<reference evidence="1" key="5">
    <citation type="journal article" date="2021" name="G3 (Bethesda)">
        <title>Aegilops tauschii genome assembly Aet v5.0 features greater sequence contiguity and improved annotation.</title>
        <authorList>
            <person name="Wang L."/>
            <person name="Zhu T."/>
            <person name="Rodriguez J.C."/>
            <person name="Deal K.R."/>
            <person name="Dubcovsky J."/>
            <person name="McGuire P.E."/>
            <person name="Lux T."/>
            <person name="Spannagl M."/>
            <person name="Mayer K.F.X."/>
            <person name="Baldrich P."/>
            <person name="Meyers B.C."/>
            <person name="Huo N."/>
            <person name="Gu Y.Q."/>
            <person name="Zhou H."/>
            <person name="Devos K.M."/>
            <person name="Bennetzen J.L."/>
            <person name="Unver T."/>
            <person name="Budak H."/>
            <person name="Gulick P.J."/>
            <person name="Galiba G."/>
            <person name="Kalapos B."/>
            <person name="Nelson D.R."/>
            <person name="Li P."/>
            <person name="You F.M."/>
            <person name="Luo M.C."/>
            <person name="Dvorak J."/>
        </authorList>
    </citation>
    <scope>NUCLEOTIDE SEQUENCE [LARGE SCALE GENOMIC DNA]</scope>
    <source>
        <strain evidence="1">cv. AL8/78</strain>
    </source>
</reference>
<dbReference type="EnsemblPlants" id="AET1Gv20796200.1">
    <property type="protein sequence ID" value="AET1Gv20796200.1"/>
    <property type="gene ID" value="AET1Gv20796200"/>
</dbReference>
<accession>A0A452ZIL0</accession>
<organism evidence="1 2">
    <name type="scientific">Aegilops tauschii subsp. strangulata</name>
    <name type="common">Goatgrass</name>
    <dbReference type="NCBI Taxonomy" id="200361"/>
    <lineage>
        <taxon>Eukaryota</taxon>
        <taxon>Viridiplantae</taxon>
        <taxon>Streptophyta</taxon>
        <taxon>Embryophyta</taxon>
        <taxon>Tracheophyta</taxon>
        <taxon>Spermatophyta</taxon>
        <taxon>Magnoliopsida</taxon>
        <taxon>Liliopsida</taxon>
        <taxon>Poales</taxon>
        <taxon>Poaceae</taxon>
        <taxon>BOP clade</taxon>
        <taxon>Pooideae</taxon>
        <taxon>Triticodae</taxon>
        <taxon>Triticeae</taxon>
        <taxon>Triticinae</taxon>
        <taxon>Aegilops</taxon>
    </lineage>
</organism>
<dbReference type="AlphaFoldDB" id="A0A452ZIL0"/>
<evidence type="ECO:0000313" key="2">
    <source>
        <dbReference type="Proteomes" id="UP000015105"/>
    </source>
</evidence>
<dbReference type="SUPFAM" id="SSF56219">
    <property type="entry name" value="DNase I-like"/>
    <property type="match status" value="1"/>
</dbReference>
<protein>
    <recommendedName>
        <fullName evidence="3">Endonuclease/exonuclease/phosphatase domain-containing protein</fullName>
    </recommendedName>
</protein>
<dbReference type="Gene3D" id="3.60.10.10">
    <property type="entry name" value="Endonuclease/exonuclease/phosphatase"/>
    <property type="match status" value="1"/>
</dbReference>
<dbReference type="PANTHER" id="PTHR33710:SF71">
    <property type="entry name" value="ENDONUCLEASE_EXONUCLEASE_PHOSPHATASE DOMAIN-CONTAINING PROTEIN"/>
    <property type="match status" value="1"/>
</dbReference>
<reference evidence="2" key="2">
    <citation type="journal article" date="2017" name="Nat. Plants">
        <title>The Aegilops tauschii genome reveals multiple impacts of transposons.</title>
        <authorList>
            <person name="Zhao G."/>
            <person name="Zou C."/>
            <person name="Li K."/>
            <person name="Wang K."/>
            <person name="Li T."/>
            <person name="Gao L."/>
            <person name="Zhang X."/>
            <person name="Wang H."/>
            <person name="Yang Z."/>
            <person name="Liu X."/>
            <person name="Jiang W."/>
            <person name="Mao L."/>
            <person name="Kong X."/>
            <person name="Jiao Y."/>
            <person name="Jia J."/>
        </authorList>
    </citation>
    <scope>NUCLEOTIDE SEQUENCE [LARGE SCALE GENOMIC DNA]</scope>
    <source>
        <strain evidence="2">cv. AL8/78</strain>
    </source>
</reference>
<keyword evidence="2" id="KW-1185">Reference proteome</keyword>
<evidence type="ECO:0000313" key="1">
    <source>
        <dbReference type="EnsemblPlants" id="AET1Gv20796200.1"/>
    </source>
</evidence>
<dbReference type="STRING" id="200361.A0A452ZIL0"/>
<sequence>MVPFRDTLEICGLVDLGFSGVPFTYDNKRSGSVNVRVRLDRAVATNAWRNLFDFASVDHIPSPCSDHVAIFLKGEPDLGPVGGKGRRYEVSWERDSSLPEVIKQAWAAVGEVQNRAQLRDALTITMRTLGTWSRKFGNVMRELAKSRTQLEELMSMNADREDIRKVSDRMNELLYQEEML</sequence>
<dbReference type="Proteomes" id="UP000015105">
    <property type="component" value="Chromosome 1D"/>
</dbReference>